<dbReference type="PROSITE" id="PS51186">
    <property type="entry name" value="GNAT"/>
    <property type="match status" value="1"/>
</dbReference>
<evidence type="ECO:0000313" key="3">
    <source>
        <dbReference type="Proteomes" id="UP001597227"/>
    </source>
</evidence>
<dbReference type="SUPFAM" id="SSF55729">
    <property type="entry name" value="Acyl-CoA N-acyltransferases (Nat)"/>
    <property type="match status" value="1"/>
</dbReference>
<reference evidence="3" key="1">
    <citation type="journal article" date="2019" name="Int. J. Syst. Evol. Microbiol.">
        <title>The Global Catalogue of Microorganisms (GCM) 10K type strain sequencing project: providing services to taxonomists for standard genome sequencing and annotation.</title>
        <authorList>
            <consortium name="The Broad Institute Genomics Platform"/>
            <consortium name="The Broad Institute Genome Sequencing Center for Infectious Disease"/>
            <person name="Wu L."/>
            <person name="Ma J."/>
        </authorList>
    </citation>
    <scope>NUCLEOTIDE SEQUENCE [LARGE SCALE GENOMIC DNA]</scope>
    <source>
        <strain evidence="3">CCUG 15531</strain>
    </source>
</reference>
<accession>A0ABW4MJW9</accession>
<keyword evidence="3" id="KW-1185">Reference proteome</keyword>
<feature type="domain" description="N-acetyltransferase" evidence="1">
    <location>
        <begin position="2"/>
        <end position="146"/>
    </location>
</feature>
<dbReference type="Pfam" id="PF00583">
    <property type="entry name" value="Acetyltransf_1"/>
    <property type="match status" value="1"/>
</dbReference>
<dbReference type="EMBL" id="JBHUEK010000007">
    <property type="protein sequence ID" value="MFD1778188.1"/>
    <property type="molecule type" value="Genomic_DNA"/>
</dbReference>
<dbReference type="InterPro" id="IPR000182">
    <property type="entry name" value="GNAT_dom"/>
</dbReference>
<dbReference type="Proteomes" id="UP001597227">
    <property type="component" value="Unassembled WGS sequence"/>
</dbReference>
<protein>
    <submittedName>
        <fullName evidence="2">GNAT family N-acetyltransferase</fullName>
    </submittedName>
</protein>
<dbReference type="Gene3D" id="3.40.630.30">
    <property type="match status" value="1"/>
</dbReference>
<gene>
    <name evidence="2" type="ORF">ACFSFW_05870</name>
</gene>
<sequence length="146" mass="16842">MLEVIKIEPEMTYELRHSILRPHQPMEACMYESDYQKGSFHIGAFFEGELISIASFCAMVNQDFSSAKQYRLRAMATVEEFRKLGAGREVVNYAESILKENETELLWCMGRTNVQGYYERLGFTSHGAVFDYPPIGPHIVMVKKLF</sequence>
<organism evidence="2 3">
    <name type="scientific">Fredinandcohnia salidurans</name>
    <dbReference type="NCBI Taxonomy" id="2595041"/>
    <lineage>
        <taxon>Bacteria</taxon>
        <taxon>Bacillati</taxon>
        <taxon>Bacillota</taxon>
        <taxon>Bacilli</taxon>
        <taxon>Bacillales</taxon>
        <taxon>Bacillaceae</taxon>
        <taxon>Fredinandcohnia</taxon>
    </lineage>
</organism>
<comment type="caution">
    <text evidence="2">The sequence shown here is derived from an EMBL/GenBank/DDBJ whole genome shotgun (WGS) entry which is preliminary data.</text>
</comment>
<dbReference type="CDD" id="cd04301">
    <property type="entry name" value="NAT_SF"/>
    <property type="match status" value="1"/>
</dbReference>
<proteinExistence type="predicted"/>
<evidence type="ECO:0000313" key="2">
    <source>
        <dbReference type="EMBL" id="MFD1778188.1"/>
    </source>
</evidence>
<dbReference type="InterPro" id="IPR016181">
    <property type="entry name" value="Acyl_CoA_acyltransferase"/>
</dbReference>
<dbReference type="RefSeq" id="WP_304214201.1">
    <property type="nucleotide sequence ID" value="NZ_JBHUEK010000007.1"/>
</dbReference>
<evidence type="ECO:0000259" key="1">
    <source>
        <dbReference type="PROSITE" id="PS51186"/>
    </source>
</evidence>
<name>A0ABW4MJW9_9BACI</name>